<dbReference type="PANTHER" id="PTHR32309:SF13">
    <property type="entry name" value="FERRIC ENTEROBACTIN TRANSPORT PROTEIN FEPE"/>
    <property type="match status" value="1"/>
</dbReference>
<dbReference type="GO" id="GO:0005886">
    <property type="term" value="C:plasma membrane"/>
    <property type="evidence" value="ECO:0007669"/>
    <property type="project" value="TreeGrafter"/>
</dbReference>
<reference evidence="3 4" key="1">
    <citation type="submission" date="2017-08" db="EMBL/GenBank/DDBJ databases">
        <title>Multipartite genome sequences of Sinorhizobium species nodulating soybeans.</title>
        <authorList>
            <person name="Tian C.F."/>
        </authorList>
    </citation>
    <scope>NUCLEOTIDE SEQUENCE [LARGE SCALE GENOMIC DNA]</scope>
    <source>
        <strain evidence="3 4">CCBAU 05684</strain>
        <plasmid evidence="4">psj05684b</plasmid>
    </source>
</reference>
<keyword evidence="2" id="KW-0067">ATP-binding</keyword>
<protein>
    <submittedName>
        <fullName evidence="3">Exopolysaccharide biosynthesis domain protein</fullName>
    </submittedName>
</protein>
<dbReference type="GO" id="GO:0004713">
    <property type="term" value="F:protein tyrosine kinase activity"/>
    <property type="evidence" value="ECO:0007669"/>
    <property type="project" value="TreeGrafter"/>
</dbReference>
<evidence type="ECO:0000313" key="3">
    <source>
        <dbReference type="EMBL" id="ASY65971.1"/>
    </source>
</evidence>
<dbReference type="Proteomes" id="UP000217211">
    <property type="component" value="Plasmid pSJ05684b"/>
</dbReference>
<dbReference type="STRING" id="716928.GCA_000261485_05189"/>
<organism evidence="3 4">
    <name type="scientific">Sinorhizobium sojae CCBAU 05684</name>
    <dbReference type="NCBI Taxonomy" id="716928"/>
    <lineage>
        <taxon>Bacteria</taxon>
        <taxon>Pseudomonadati</taxon>
        <taxon>Pseudomonadota</taxon>
        <taxon>Alphaproteobacteria</taxon>
        <taxon>Hyphomicrobiales</taxon>
        <taxon>Rhizobiaceae</taxon>
        <taxon>Sinorhizobium/Ensifer group</taxon>
        <taxon>Sinorhizobium</taxon>
    </lineage>
</organism>
<dbReference type="PANTHER" id="PTHR32309">
    <property type="entry name" value="TYROSINE-PROTEIN KINASE"/>
    <property type="match status" value="1"/>
</dbReference>
<evidence type="ECO:0000256" key="1">
    <source>
        <dbReference type="ARBA" id="ARBA00022741"/>
    </source>
</evidence>
<dbReference type="InterPro" id="IPR005702">
    <property type="entry name" value="Wzc-like_C"/>
</dbReference>
<dbReference type="Gene3D" id="3.40.50.300">
    <property type="entry name" value="P-loop containing nucleotide triphosphate hydrolases"/>
    <property type="match status" value="1"/>
</dbReference>
<dbReference type="InterPro" id="IPR027417">
    <property type="entry name" value="P-loop_NTPase"/>
</dbReference>
<dbReference type="KEGG" id="esj:SJ05684_b49890"/>
<name>A0A249PJ88_9HYPH</name>
<evidence type="ECO:0000313" key="4">
    <source>
        <dbReference type="Proteomes" id="UP000217211"/>
    </source>
</evidence>
<accession>A0A249PJ88</accession>
<evidence type="ECO:0000256" key="2">
    <source>
        <dbReference type="ARBA" id="ARBA00022840"/>
    </source>
</evidence>
<keyword evidence="3" id="KW-0614">Plasmid</keyword>
<sequence length="166" mass="18616">MALNVAFSLANQKECRTVLIDLDLKRPQLAKMLGIEAVQPLESFLRGETDIADVFLRHGDNLAIGANRQPVTFSAELLQSRETVRVLQDMRQRMDPHVILFDMPPMLANDDVLAFLPNVDCALLVAAAEQSTLDEVDICEQELSERTNLLGVVLNKCRFSPEKYGY</sequence>
<dbReference type="eggNOG" id="COG0489">
    <property type="taxonomic scope" value="Bacteria"/>
</dbReference>
<proteinExistence type="predicted"/>
<geneLocation type="plasmid" evidence="4">
    <name>psj05684b</name>
</geneLocation>
<gene>
    <name evidence="3" type="ORF">SJ05684_b49890</name>
</gene>
<keyword evidence="4" id="KW-1185">Reference proteome</keyword>
<dbReference type="SUPFAM" id="SSF52540">
    <property type="entry name" value="P-loop containing nucleoside triphosphate hydrolases"/>
    <property type="match status" value="1"/>
</dbReference>
<dbReference type="AlphaFoldDB" id="A0A249PJ88"/>
<keyword evidence="1" id="KW-0547">Nucleotide-binding</keyword>
<dbReference type="InterPro" id="IPR050445">
    <property type="entry name" value="Bact_polysacc_biosynth/exp"/>
</dbReference>
<dbReference type="EMBL" id="CP023068">
    <property type="protein sequence ID" value="ASY65971.1"/>
    <property type="molecule type" value="Genomic_DNA"/>
</dbReference>
<dbReference type="CDD" id="cd05387">
    <property type="entry name" value="BY-kinase"/>
    <property type="match status" value="1"/>
</dbReference>